<dbReference type="EMBL" id="RCIY01000002">
    <property type="protein sequence ID" value="TGG89913.1"/>
    <property type="molecule type" value="Genomic_DNA"/>
</dbReference>
<evidence type="ECO:0000313" key="2">
    <source>
        <dbReference type="Proteomes" id="UP000298111"/>
    </source>
</evidence>
<dbReference type="AlphaFoldDB" id="A0A8H1LR17"/>
<comment type="caution">
    <text evidence="1">The sequence shown here is derived from an EMBL/GenBank/DDBJ whole genome shotgun (WGS) entry which is preliminary data.</text>
</comment>
<dbReference type="Proteomes" id="UP000298111">
    <property type="component" value="Unassembled WGS sequence"/>
</dbReference>
<gene>
    <name evidence="1" type="ORF">D8771_02165</name>
</gene>
<protein>
    <submittedName>
        <fullName evidence="1">Uncharacterized protein</fullName>
    </submittedName>
</protein>
<organism evidence="1 2">
    <name type="scientific">Streptomyces albus</name>
    <dbReference type="NCBI Taxonomy" id="1888"/>
    <lineage>
        <taxon>Bacteria</taxon>
        <taxon>Bacillati</taxon>
        <taxon>Actinomycetota</taxon>
        <taxon>Actinomycetes</taxon>
        <taxon>Kitasatosporales</taxon>
        <taxon>Streptomycetaceae</taxon>
        <taxon>Streptomyces</taxon>
    </lineage>
</organism>
<reference evidence="1 2" key="1">
    <citation type="submission" date="2018-10" db="EMBL/GenBank/DDBJ databases">
        <title>Isolation of pseudouridimycin from Streptomyces albus DSM 40763.</title>
        <authorList>
            <person name="Rosenqvist P."/>
            <person name="Metsae-Ketelae M."/>
            <person name="Virta P."/>
        </authorList>
    </citation>
    <scope>NUCLEOTIDE SEQUENCE [LARGE SCALE GENOMIC DNA]</scope>
    <source>
        <strain evidence="1 2">DSM 40763</strain>
    </source>
</reference>
<evidence type="ECO:0000313" key="1">
    <source>
        <dbReference type="EMBL" id="TGG89913.1"/>
    </source>
</evidence>
<proteinExistence type="predicted"/>
<sequence length="83" mass="8854">MPCPPCRCPRCGEGRDATVPDPAIESVRAALERDLTPCSGCGQMPRLEVTATPVAGDRPPLISVTCRCGCPPRRYPSKETQDG</sequence>
<accession>A0A8H1LR17</accession>
<name>A0A8H1LR17_9ACTN</name>